<feature type="transmembrane region" description="Helical" evidence="8">
    <location>
        <begin position="97"/>
        <end position="118"/>
    </location>
</feature>
<protein>
    <recommendedName>
        <fullName evidence="4">Methylamine utilization protein MauE</fullName>
    </recommendedName>
</protein>
<comment type="pathway">
    <text evidence="3">One-carbon metabolism; methylamine degradation.</text>
</comment>
<dbReference type="AlphaFoldDB" id="A0A940S2E9"/>
<comment type="caution">
    <text evidence="10">The sequence shown here is derived from an EMBL/GenBank/DDBJ whole genome shotgun (WGS) entry which is preliminary data.</text>
</comment>
<evidence type="ECO:0000259" key="9">
    <source>
        <dbReference type="Pfam" id="PF07291"/>
    </source>
</evidence>
<dbReference type="Gene3D" id="3.40.30.10">
    <property type="entry name" value="Glutaredoxin"/>
    <property type="match status" value="1"/>
</dbReference>
<dbReference type="SUPFAM" id="SSF52833">
    <property type="entry name" value="Thioredoxin-like"/>
    <property type="match status" value="1"/>
</dbReference>
<evidence type="ECO:0000256" key="4">
    <source>
        <dbReference type="ARBA" id="ARBA00019078"/>
    </source>
</evidence>
<dbReference type="GO" id="GO:0016020">
    <property type="term" value="C:membrane"/>
    <property type="evidence" value="ECO:0007669"/>
    <property type="project" value="UniProtKB-SubCell"/>
</dbReference>
<name>A0A940S2E9_9RHOB</name>
<comment type="subcellular location">
    <subcellularLocation>
        <location evidence="2">Membrane</location>
        <topology evidence="2">Multi-pass membrane protein</topology>
    </subcellularLocation>
</comment>
<evidence type="ECO:0000313" key="11">
    <source>
        <dbReference type="Proteomes" id="UP000675940"/>
    </source>
</evidence>
<feature type="domain" description="Methylamine utilisation protein MauE" evidence="9">
    <location>
        <begin position="123"/>
        <end position="248"/>
    </location>
</feature>
<evidence type="ECO:0000256" key="5">
    <source>
        <dbReference type="ARBA" id="ARBA00022692"/>
    </source>
</evidence>
<evidence type="ECO:0000313" key="10">
    <source>
        <dbReference type="EMBL" id="MBP0481939.1"/>
    </source>
</evidence>
<evidence type="ECO:0000256" key="6">
    <source>
        <dbReference type="ARBA" id="ARBA00022989"/>
    </source>
</evidence>
<proteinExistence type="predicted"/>
<sequence length="251" mass="27266">MPRDAHTRHIRHASLYRMATPDHLCPFGLKSKALLEHNGYEVDDHLLQSREATDRFKAEHGVETTPQTYIDGARIGGHDALQRHFGQTPQGDKEKTYAPVIAVFGMALLMGLAVGHAAGFGTAATLRTILASGMALLAVQKLRDVESFSTMFLNYDLLARRKVFYAYLYPYLEAAAAILMLAGVLPLLSGTVALFIGGVGAISVIKAVYVDKRDLRCACMGGASDVPLGFVSLTENLVMVGMGFWMLASVY</sequence>
<dbReference type="EMBL" id="JAGISH010000002">
    <property type="protein sequence ID" value="MBP0481939.1"/>
    <property type="molecule type" value="Genomic_DNA"/>
</dbReference>
<dbReference type="RefSeq" id="WP_209359787.1">
    <property type="nucleotide sequence ID" value="NZ_JAGISH010000002.1"/>
</dbReference>
<dbReference type="InterPro" id="IPR009908">
    <property type="entry name" value="Methylamine_util_MauE"/>
</dbReference>
<feature type="transmembrane region" description="Helical" evidence="8">
    <location>
        <begin position="163"/>
        <end position="185"/>
    </location>
</feature>
<dbReference type="PROSITE" id="PS51354">
    <property type="entry name" value="GLUTAREDOXIN_2"/>
    <property type="match status" value="1"/>
</dbReference>
<evidence type="ECO:0000256" key="1">
    <source>
        <dbReference type="ARBA" id="ARBA00003475"/>
    </source>
</evidence>
<reference evidence="10" key="1">
    <citation type="submission" date="2021-03" db="EMBL/GenBank/DDBJ databases">
        <title>Sagittula salina sp. nov. strain M10.9X isolated from the marine waste.</title>
        <authorList>
            <person name="Satari L."/>
            <person name="Molina-Menor E."/>
            <person name="Vidal-Verdu A."/>
            <person name="Pascual J."/>
            <person name="Pereto J."/>
            <person name="Porcar M."/>
        </authorList>
    </citation>
    <scope>NUCLEOTIDE SEQUENCE</scope>
    <source>
        <strain evidence="10">M10.9X</strain>
    </source>
</reference>
<keyword evidence="11" id="KW-1185">Reference proteome</keyword>
<evidence type="ECO:0000256" key="8">
    <source>
        <dbReference type="SAM" id="Phobius"/>
    </source>
</evidence>
<evidence type="ECO:0000256" key="2">
    <source>
        <dbReference type="ARBA" id="ARBA00004141"/>
    </source>
</evidence>
<organism evidence="10 11">
    <name type="scientific">Sagittula salina</name>
    <dbReference type="NCBI Taxonomy" id="2820268"/>
    <lineage>
        <taxon>Bacteria</taxon>
        <taxon>Pseudomonadati</taxon>
        <taxon>Pseudomonadota</taxon>
        <taxon>Alphaproteobacteria</taxon>
        <taxon>Rhodobacterales</taxon>
        <taxon>Roseobacteraceae</taxon>
        <taxon>Sagittula</taxon>
    </lineage>
</organism>
<evidence type="ECO:0000256" key="7">
    <source>
        <dbReference type="ARBA" id="ARBA00023136"/>
    </source>
</evidence>
<feature type="transmembrane region" description="Helical" evidence="8">
    <location>
        <begin position="191"/>
        <end position="209"/>
    </location>
</feature>
<keyword evidence="6 8" id="KW-1133">Transmembrane helix</keyword>
<evidence type="ECO:0000256" key="3">
    <source>
        <dbReference type="ARBA" id="ARBA00004856"/>
    </source>
</evidence>
<dbReference type="InterPro" id="IPR036249">
    <property type="entry name" value="Thioredoxin-like_sf"/>
</dbReference>
<feature type="transmembrane region" description="Helical" evidence="8">
    <location>
        <begin position="124"/>
        <end position="142"/>
    </location>
</feature>
<feature type="transmembrane region" description="Helical" evidence="8">
    <location>
        <begin position="230"/>
        <end position="248"/>
    </location>
</feature>
<accession>A0A940S2E9</accession>
<dbReference type="Proteomes" id="UP000675940">
    <property type="component" value="Unassembled WGS sequence"/>
</dbReference>
<gene>
    <name evidence="10" type="ORF">J5474_05455</name>
</gene>
<keyword evidence="7 8" id="KW-0472">Membrane</keyword>
<comment type="function">
    <text evidence="1">May be specifically involved in the processing, transport, and/or maturation of the MADH beta-subunit.</text>
</comment>
<dbReference type="Pfam" id="PF07291">
    <property type="entry name" value="MauE"/>
    <property type="match status" value="1"/>
</dbReference>
<dbReference type="GO" id="GO:0030416">
    <property type="term" value="P:methylamine metabolic process"/>
    <property type="evidence" value="ECO:0007669"/>
    <property type="project" value="InterPro"/>
</dbReference>
<keyword evidence="5 8" id="KW-0812">Transmembrane</keyword>